<dbReference type="InterPro" id="IPR001375">
    <property type="entry name" value="Peptidase_S9_cat"/>
</dbReference>
<dbReference type="GO" id="GO:0006508">
    <property type="term" value="P:proteolysis"/>
    <property type="evidence" value="ECO:0007669"/>
    <property type="project" value="InterPro"/>
</dbReference>
<dbReference type="InterPro" id="IPR045136">
    <property type="entry name" value="Iah1-like"/>
</dbReference>
<dbReference type="OrthoDB" id="1092902at2"/>
<evidence type="ECO:0000259" key="2">
    <source>
        <dbReference type="Pfam" id="PF13472"/>
    </source>
</evidence>
<dbReference type="AlphaFoldDB" id="A0A1G9TBQ8"/>
<dbReference type="GO" id="GO:0008236">
    <property type="term" value="F:serine-type peptidase activity"/>
    <property type="evidence" value="ECO:0007669"/>
    <property type="project" value="InterPro"/>
</dbReference>
<dbReference type="Gene3D" id="3.40.50.1110">
    <property type="entry name" value="SGNH hydrolase"/>
    <property type="match status" value="1"/>
</dbReference>
<evidence type="ECO:0000313" key="3">
    <source>
        <dbReference type="EMBL" id="SDM45064.1"/>
    </source>
</evidence>
<dbReference type="Pfam" id="PF00326">
    <property type="entry name" value="Peptidase_S9"/>
    <property type="match status" value="1"/>
</dbReference>
<keyword evidence="4" id="KW-1185">Reference proteome</keyword>
<dbReference type="SUPFAM" id="SSF52266">
    <property type="entry name" value="SGNH hydrolase"/>
    <property type="match status" value="1"/>
</dbReference>
<evidence type="ECO:0000259" key="1">
    <source>
        <dbReference type="Pfam" id="PF00326"/>
    </source>
</evidence>
<dbReference type="InterPro" id="IPR036514">
    <property type="entry name" value="SGNH_hydro_sf"/>
</dbReference>
<dbReference type="EMBL" id="FNGV01000009">
    <property type="protein sequence ID" value="SDM45064.1"/>
    <property type="molecule type" value="Genomic_DNA"/>
</dbReference>
<sequence length="542" mass="60581">MVKQFISIYLFTLFFGVLTLFSQKDPTWDDTAKSNWAAPFERVGITSSKDGAIQNAIFYRSKSKVRKPLIVSLHTWSGDYTQKDPLAKEILARDWNYIHPDFRGTNNHPQAMGSDLVVPDIADAIQYALKHTDSDPDEVHIIGVSGGGYATLLAYMGLDYPVKSFSAWAPISDIEAWYWESIGRKQKYAQDILQAISKDGVFDKAEALRRSPITHKYPIAKRKKAKLYIYEGVHDGYEGSVPITHSINMYNRLVGELKYQISEVAEIRPKAVSDSDLVTESEIINLVTKRLNPLADKKQSLYGRDIHLFRTYQNIQLTIFEGGHEQLPQALSLVPYKKTSPLKATILTIGDSNGASEAGWVNQLKTMLPNATIVNFSQSGRTIGFDNNGAKDLNALRNINKYLREAQLEIGGKNFDYIVLCLGTNDTKKIFADRQSAVVTNFEKLLKNIAKSPSKENGKPQLIFVTPPPMKTEGILEKYEGGNERLGHLVPLFQEIAQANGFKVLDVYHPLQGVLDNYAPDGIHMSAAGQKIIAARIVELLD</sequence>
<accession>A0A1G9TBQ8</accession>
<feature type="domain" description="SGNH hydrolase-type esterase" evidence="2">
    <location>
        <begin position="352"/>
        <end position="532"/>
    </location>
</feature>
<dbReference type="Gene3D" id="3.40.50.1820">
    <property type="entry name" value="alpha/beta hydrolase"/>
    <property type="match status" value="1"/>
</dbReference>
<proteinExistence type="predicted"/>
<protein>
    <submittedName>
        <fullName evidence="3">Prolyl oligopeptidase family protein</fullName>
    </submittedName>
</protein>
<reference evidence="3 4" key="1">
    <citation type="submission" date="2016-10" db="EMBL/GenBank/DDBJ databases">
        <authorList>
            <person name="de Groot N.N."/>
        </authorList>
    </citation>
    <scope>NUCLEOTIDE SEQUENCE [LARGE SCALE GENOMIC DNA]</scope>
    <source>
        <strain evidence="3 4">DSM 19886</strain>
    </source>
</reference>
<organism evidence="3 4">
    <name type="scientific">Kriegella aquimaris</name>
    <dbReference type="NCBI Taxonomy" id="192904"/>
    <lineage>
        <taxon>Bacteria</taxon>
        <taxon>Pseudomonadati</taxon>
        <taxon>Bacteroidota</taxon>
        <taxon>Flavobacteriia</taxon>
        <taxon>Flavobacteriales</taxon>
        <taxon>Flavobacteriaceae</taxon>
        <taxon>Kriegella</taxon>
    </lineage>
</organism>
<dbReference type="STRING" id="192904.SAMN04488514_1094"/>
<dbReference type="Proteomes" id="UP000199440">
    <property type="component" value="Unassembled WGS sequence"/>
</dbReference>
<gene>
    <name evidence="3" type="ORF">SAMN04488514_1094</name>
</gene>
<dbReference type="Pfam" id="PF13472">
    <property type="entry name" value="Lipase_GDSL_2"/>
    <property type="match status" value="1"/>
</dbReference>
<dbReference type="SUPFAM" id="SSF53474">
    <property type="entry name" value="alpha/beta-Hydrolases"/>
    <property type="match status" value="1"/>
</dbReference>
<evidence type="ECO:0000313" key="4">
    <source>
        <dbReference type="Proteomes" id="UP000199440"/>
    </source>
</evidence>
<name>A0A1G9TBQ8_9FLAO</name>
<dbReference type="RefSeq" id="WP_089891926.1">
    <property type="nucleotide sequence ID" value="NZ_FNGV01000009.1"/>
</dbReference>
<dbReference type="InterPro" id="IPR013830">
    <property type="entry name" value="SGNH_hydro"/>
</dbReference>
<feature type="domain" description="Peptidase S9 prolyl oligopeptidase catalytic" evidence="1">
    <location>
        <begin position="93"/>
        <end position="254"/>
    </location>
</feature>
<dbReference type="GO" id="GO:0016788">
    <property type="term" value="F:hydrolase activity, acting on ester bonds"/>
    <property type="evidence" value="ECO:0007669"/>
    <property type="project" value="UniProtKB-ARBA"/>
</dbReference>
<dbReference type="InterPro" id="IPR029058">
    <property type="entry name" value="AB_hydrolase_fold"/>
</dbReference>
<dbReference type="PANTHER" id="PTHR14209:SF19">
    <property type="entry name" value="ISOAMYL ACETATE-HYDROLYZING ESTERASE 1 HOMOLOG"/>
    <property type="match status" value="1"/>
</dbReference>
<dbReference type="PANTHER" id="PTHR14209">
    <property type="entry name" value="ISOAMYL ACETATE-HYDROLYZING ESTERASE 1"/>
    <property type="match status" value="1"/>
</dbReference>